<dbReference type="GO" id="GO:0046872">
    <property type="term" value="F:metal ion binding"/>
    <property type="evidence" value="ECO:0007669"/>
    <property type="project" value="InterPro"/>
</dbReference>
<dbReference type="Gene3D" id="3.30.830.10">
    <property type="entry name" value="Metalloenzyme, LuxS/M16 peptidase-like"/>
    <property type="match status" value="4"/>
</dbReference>
<dbReference type="SUPFAM" id="SSF63411">
    <property type="entry name" value="LuxS/MPP-like metallohydrolase"/>
    <property type="match status" value="4"/>
</dbReference>
<evidence type="ECO:0000256" key="1">
    <source>
        <dbReference type="ARBA" id="ARBA00001947"/>
    </source>
</evidence>
<dbReference type="GO" id="GO:0006508">
    <property type="term" value="P:proteolysis"/>
    <property type="evidence" value="ECO:0007669"/>
    <property type="project" value="InterPro"/>
</dbReference>
<evidence type="ECO:0000259" key="4">
    <source>
        <dbReference type="Pfam" id="PF00675"/>
    </source>
</evidence>
<feature type="domain" description="Peptidase M16 N-terminal" evidence="4">
    <location>
        <begin position="39"/>
        <end position="183"/>
    </location>
</feature>
<dbReference type="AlphaFoldDB" id="C8X4X7"/>
<dbReference type="Proteomes" id="UP000001052">
    <property type="component" value="Chromosome"/>
</dbReference>
<evidence type="ECO:0000313" key="7">
    <source>
        <dbReference type="Proteomes" id="UP000001052"/>
    </source>
</evidence>
<name>C8X4X7_DESRD</name>
<feature type="domain" description="Peptidase M16 C-terminal" evidence="5">
    <location>
        <begin position="660"/>
        <end position="812"/>
    </location>
</feature>
<dbReference type="InterPro" id="IPR011249">
    <property type="entry name" value="Metalloenz_LuxS/M16"/>
</dbReference>
<protein>
    <submittedName>
        <fullName evidence="6">Peptidase M16 domain protein</fullName>
    </submittedName>
</protein>
<dbReference type="STRING" id="485915.Dret_2190"/>
<reference evidence="7" key="1">
    <citation type="submission" date="2009-09" db="EMBL/GenBank/DDBJ databases">
        <title>The complete chromosome of Desulfohalobium retbaense DSM 5692.</title>
        <authorList>
            <consortium name="US DOE Joint Genome Institute (JGI-PGF)"/>
            <person name="Lucas S."/>
            <person name="Copeland A."/>
            <person name="Lapidus A."/>
            <person name="Glavina del Rio T."/>
            <person name="Dalin E."/>
            <person name="Tice H."/>
            <person name="Bruce D."/>
            <person name="Goodwin L."/>
            <person name="Pitluck S."/>
            <person name="Kyrpides N."/>
            <person name="Mavromatis K."/>
            <person name="Ivanova N."/>
            <person name="Mikhailova N."/>
            <person name="Munk A.C."/>
            <person name="Brettin T."/>
            <person name="Detter J.C."/>
            <person name="Han C."/>
            <person name="Tapia R."/>
            <person name="Larimer F."/>
            <person name="Land M."/>
            <person name="Hauser L."/>
            <person name="Markowitz V."/>
            <person name="Cheng J.-F."/>
            <person name="Hugenholtz P."/>
            <person name="Woyke T."/>
            <person name="Wu D."/>
            <person name="Spring S."/>
            <person name="Klenk H.-P."/>
            <person name="Eisen J.A."/>
        </authorList>
    </citation>
    <scope>NUCLEOTIDE SEQUENCE [LARGE SCALE GENOMIC DNA]</scope>
    <source>
        <strain evidence="7">DSM 5692</strain>
    </source>
</reference>
<evidence type="ECO:0000313" key="6">
    <source>
        <dbReference type="EMBL" id="ACV69474.1"/>
    </source>
</evidence>
<dbReference type="InterPro" id="IPR007863">
    <property type="entry name" value="Peptidase_M16_C"/>
</dbReference>
<dbReference type="HOGENOM" id="CLU_007487_1_0_7"/>
<evidence type="ECO:0000259" key="5">
    <source>
        <dbReference type="Pfam" id="PF05193"/>
    </source>
</evidence>
<sequence length="879" mass="98654">MRKVVSVLIGVCMMQFVAQCRPYTAQAAELTRLANGLQVLVEEDHRFPLTAMRLYVHAGSAYETAEEAGISHILEHMVFKGTETRGPGEMAQAIEGVGGSLNAGTSFDQTMYKVDVPAEHWELGLSVLQDMAFGLQIDPEQLEQEKAVILAELERNEDNPDRLLFQELQPLVWPETSYARPIIGFRETVRNITAADIQAYTQRLYQPQSMLLVVCGHVETEAVLDKAEALFGKAANDRRYAPPQPWELDECCQDPLVTTGHGPWKKVYVSIGLPTPGFRAEEEAGLEVLAHLLGGDQTSLLYRTFKYEQQLVDEIAVAPVLLERGGMLYIRAQLDPDKLEPFWGELTTTLSRLSADQFSKQELDRAKLNLEDDLFQAKETLGGLASKLGHFQFYGSGPEEEHAYLFQLRHVDKGLLQKLLDAYVNPARMRSHVLLPDEVPLDGQDLAALVRQHWDKEKKTAESARAGGTKDLPDGRQIIEYGQGRRLVLLPDATLPYTAVTVTWPGGDAMLQQEQAGLAALAARALTRGTQQFDMAQFHEFLGDRAASVGARAGRQEFTLQAKFPTKFSEAMLEVVGDVITEPAWREEEIQRAQQDQVASIVEQQDQPLGLVSREMFPFLFTTFPYNTYHLGTREQVQQYRPHALRAYWQRQSAQPWIMTVCGRYDPEAVKQLASRLAQTPVRQTQAVTGDLVWSEKQDLELVMEDRNQAHLLVVFPVPGIAEDDHAGLSLLRKALAGQGGILFRELRDKQGLGYSVTSLLWQVQQGGFLGFYIGTDPDKRDQALQGFREIVRELRTTPLPEAELKRAQNLLQGDYYRSHQSLMSRSGEAADMLVQGLPVDFQQNRIEAAQRISGPELRDVARRFLDWDGAYTITVLPE</sequence>
<dbReference type="PANTHER" id="PTHR11851:SF49">
    <property type="entry name" value="MITOCHONDRIAL-PROCESSING PEPTIDASE SUBUNIT ALPHA"/>
    <property type="match status" value="1"/>
</dbReference>
<feature type="domain" description="Peptidase M16 N-terminal" evidence="4">
    <location>
        <begin position="499"/>
        <end position="606"/>
    </location>
</feature>
<organism evidence="6 7">
    <name type="scientific">Desulfohalobium retbaense (strain ATCC 49708 / DSM 5692 / JCM 16813 / HR100)</name>
    <dbReference type="NCBI Taxonomy" id="485915"/>
    <lineage>
        <taxon>Bacteria</taxon>
        <taxon>Pseudomonadati</taxon>
        <taxon>Thermodesulfobacteriota</taxon>
        <taxon>Desulfovibrionia</taxon>
        <taxon>Desulfovibrionales</taxon>
        <taxon>Desulfohalobiaceae</taxon>
        <taxon>Desulfohalobium</taxon>
    </lineage>
</organism>
<dbReference type="Pfam" id="PF05193">
    <property type="entry name" value="Peptidase_M16_C"/>
    <property type="match status" value="2"/>
</dbReference>
<feature type="domain" description="Peptidase M16 C-terminal" evidence="5">
    <location>
        <begin position="191"/>
        <end position="370"/>
    </location>
</feature>
<dbReference type="eggNOG" id="COG0612">
    <property type="taxonomic scope" value="Bacteria"/>
</dbReference>
<keyword evidence="7" id="KW-1185">Reference proteome</keyword>
<dbReference type="EMBL" id="CP001734">
    <property type="protein sequence ID" value="ACV69474.1"/>
    <property type="molecule type" value="Genomic_DNA"/>
</dbReference>
<dbReference type="KEGG" id="drt:Dret_2190"/>
<accession>C8X4X7</accession>
<reference evidence="6 7" key="2">
    <citation type="journal article" date="2010" name="Stand. Genomic Sci.">
        <title>Complete genome sequence of Desulfohalobium retbaense type strain (HR(100)).</title>
        <authorList>
            <person name="Spring S."/>
            <person name="Nolan M."/>
            <person name="Lapidus A."/>
            <person name="Glavina Del Rio T."/>
            <person name="Copeland A."/>
            <person name="Tice H."/>
            <person name="Cheng J.F."/>
            <person name="Lucas S."/>
            <person name="Land M."/>
            <person name="Chen F."/>
            <person name="Bruce D."/>
            <person name="Goodwin L."/>
            <person name="Pitluck S."/>
            <person name="Ivanova N."/>
            <person name="Mavromatis K."/>
            <person name="Mikhailova N."/>
            <person name="Pati A."/>
            <person name="Chen A."/>
            <person name="Palaniappan K."/>
            <person name="Hauser L."/>
            <person name="Chang Y.J."/>
            <person name="Jeffries C.D."/>
            <person name="Munk C."/>
            <person name="Kiss H."/>
            <person name="Chain P."/>
            <person name="Han C."/>
            <person name="Brettin T."/>
            <person name="Detter J.C."/>
            <person name="Schuler E."/>
            <person name="Goker M."/>
            <person name="Rohde M."/>
            <person name="Bristow J."/>
            <person name="Eisen J.A."/>
            <person name="Markowitz V."/>
            <person name="Hugenholtz P."/>
            <person name="Kyrpides N.C."/>
            <person name="Klenk H.P."/>
        </authorList>
    </citation>
    <scope>NUCLEOTIDE SEQUENCE [LARGE SCALE GENOMIC DNA]</scope>
    <source>
        <strain evidence="6 7">DSM 5692</strain>
    </source>
</reference>
<dbReference type="InterPro" id="IPR050361">
    <property type="entry name" value="MPP/UQCRC_Complex"/>
</dbReference>
<comment type="similarity">
    <text evidence="2 3">Belongs to the peptidase M16 family.</text>
</comment>
<dbReference type="InterPro" id="IPR001431">
    <property type="entry name" value="Pept_M16_Zn_BS"/>
</dbReference>
<evidence type="ECO:0000256" key="3">
    <source>
        <dbReference type="RuleBase" id="RU004447"/>
    </source>
</evidence>
<dbReference type="PANTHER" id="PTHR11851">
    <property type="entry name" value="METALLOPROTEASE"/>
    <property type="match status" value="1"/>
</dbReference>
<dbReference type="Pfam" id="PF00675">
    <property type="entry name" value="Peptidase_M16"/>
    <property type="match status" value="2"/>
</dbReference>
<comment type="cofactor">
    <cofactor evidence="1">
        <name>Zn(2+)</name>
        <dbReference type="ChEBI" id="CHEBI:29105"/>
    </cofactor>
</comment>
<dbReference type="OrthoDB" id="9811314at2"/>
<evidence type="ECO:0000256" key="2">
    <source>
        <dbReference type="ARBA" id="ARBA00007261"/>
    </source>
</evidence>
<dbReference type="InterPro" id="IPR011765">
    <property type="entry name" value="Pept_M16_N"/>
</dbReference>
<proteinExistence type="inferred from homology"/>
<dbReference type="PROSITE" id="PS00143">
    <property type="entry name" value="INSULINASE"/>
    <property type="match status" value="1"/>
</dbReference>
<dbReference type="GO" id="GO:0004222">
    <property type="term" value="F:metalloendopeptidase activity"/>
    <property type="evidence" value="ECO:0007669"/>
    <property type="project" value="InterPro"/>
</dbReference>
<dbReference type="RefSeq" id="WP_015752615.1">
    <property type="nucleotide sequence ID" value="NC_013223.1"/>
</dbReference>
<gene>
    <name evidence="6" type="ordered locus">Dret_2190</name>
</gene>